<proteinExistence type="predicted"/>
<reference evidence="1" key="1">
    <citation type="submission" date="2014-05" db="EMBL/GenBank/DDBJ databases">
        <authorList>
            <person name="Chronopoulou M."/>
        </authorList>
    </citation>
    <scope>NUCLEOTIDE SEQUENCE</scope>
    <source>
        <tissue evidence="1">Whole organism</tissue>
    </source>
</reference>
<organism evidence="1">
    <name type="scientific">Lepeophtheirus salmonis</name>
    <name type="common">Salmon louse</name>
    <name type="synonym">Caligus salmonis</name>
    <dbReference type="NCBI Taxonomy" id="72036"/>
    <lineage>
        <taxon>Eukaryota</taxon>
        <taxon>Metazoa</taxon>
        <taxon>Ecdysozoa</taxon>
        <taxon>Arthropoda</taxon>
        <taxon>Crustacea</taxon>
        <taxon>Multicrustacea</taxon>
        <taxon>Hexanauplia</taxon>
        <taxon>Copepoda</taxon>
        <taxon>Siphonostomatoida</taxon>
        <taxon>Caligidae</taxon>
        <taxon>Lepeophtheirus</taxon>
    </lineage>
</organism>
<evidence type="ECO:0000313" key="1">
    <source>
        <dbReference type="EMBL" id="CDW40432.1"/>
    </source>
</evidence>
<protein>
    <submittedName>
        <fullName evidence="1">Uncharacterized protein</fullName>
    </submittedName>
</protein>
<sequence>GTFTLFGLESIFINVQFDSRVITIIYLKENITVHILLINQRSAQTRKKGSRGVEGVLTSGPLSQVSSEANVGIDPSNGHLIKYL</sequence>
<name>A0A0K2URE6_LEPSM</name>
<accession>A0A0K2URE6</accession>
<dbReference type="EMBL" id="HACA01023071">
    <property type="protein sequence ID" value="CDW40432.1"/>
    <property type="molecule type" value="Transcribed_RNA"/>
</dbReference>
<feature type="non-terminal residue" evidence="1">
    <location>
        <position position="1"/>
    </location>
</feature>
<dbReference type="AlphaFoldDB" id="A0A0K2URE6"/>